<evidence type="ECO:0000256" key="13">
    <source>
        <dbReference type="SAM" id="Phobius"/>
    </source>
</evidence>
<evidence type="ECO:0000256" key="9">
    <source>
        <dbReference type="ARBA" id="ARBA00023224"/>
    </source>
</evidence>
<protein>
    <submittedName>
        <fullName evidence="17">Methyl-accepting chemotaxis protein</fullName>
    </submittedName>
</protein>
<keyword evidence="6 13" id="KW-0812">Transmembrane</keyword>
<evidence type="ECO:0000256" key="6">
    <source>
        <dbReference type="ARBA" id="ARBA00022692"/>
    </source>
</evidence>
<feature type="transmembrane region" description="Helical" evidence="13">
    <location>
        <begin position="287"/>
        <end position="309"/>
    </location>
</feature>
<keyword evidence="3" id="KW-0488">Methylation</keyword>
<dbReference type="CDD" id="cd12912">
    <property type="entry name" value="PDC2_MCP_like"/>
    <property type="match status" value="1"/>
</dbReference>
<evidence type="ECO:0000256" key="12">
    <source>
        <dbReference type="SAM" id="MobiDB-lite"/>
    </source>
</evidence>
<keyword evidence="4" id="KW-0145">Chemotaxis</keyword>
<accession>A0ABT2FM75</accession>
<dbReference type="InterPro" id="IPR000727">
    <property type="entry name" value="T_SNARE_dom"/>
</dbReference>
<dbReference type="SMART" id="SM00304">
    <property type="entry name" value="HAMP"/>
    <property type="match status" value="1"/>
</dbReference>
<dbReference type="InterPro" id="IPR004089">
    <property type="entry name" value="MCPsignal_dom"/>
</dbReference>
<keyword evidence="2" id="KW-1003">Cell membrane</keyword>
<comment type="subcellular location">
    <subcellularLocation>
        <location evidence="1">Cell inner membrane</location>
        <topology evidence="1">Multi-pass membrane protein</topology>
    </subcellularLocation>
</comment>
<dbReference type="Gene3D" id="1.10.287.950">
    <property type="entry name" value="Methyl-accepting chemotaxis protein"/>
    <property type="match status" value="1"/>
</dbReference>
<evidence type="ECO:0000256" key="11">
    <source>
        <dbReference type="PROSITE-ProRule" id="PRU00284"/>
    </source>
</evidence>
<evidence type="ECO:0000256" key="3">
    <source>
        <dbReference type="ARBA" id="ARBA00022481"/>
    </source>
</evidence>
<dbReference type="PANTHER" id="PTHR32089">
    <property type="entry name" value="METHYL-ACCEPTING CHEMOTAXIS PROTEIN MCPB"/>
    <property type="match status" value="1"/>
</dbReference>
<keyword evidence="8 13" id="KW-0472">Membrane</keyword>
<feature type="region of interest" description="Disordered" evidence="12">
    <location>
        <begin position="364"/>
        <end position="393"/>
    </location>
</feature>
<comment type="similarity">
    <text evidence="10">Belongs to the methyl-accepting chemotaxis (MCP) protein family.</text>
</comment>
<evidence type="ECO:0000259" key="16">
    <source>
        <dbReference type="PROSITE" id="PS50885"/>
    </source>
</evidence>
<organism evidence="17 18">
    <name type="scientific">Shewanella electrica</name>
    <dbReference type="NCBI Taxonomy" id="515560"/>
    <lineage>
        <taxon>Bacteria</taxon>
        <taxon>Pseudomonadati</taxon>
        <taxon>Pseudomonadota</taxon>
        <taxon>Gammaproteobacteria</taxon>
        <taxon>Alteromonadales</taxon>
        <taxon>Shewanellaceae</taxon>
        <taxon>Shewanella</taxon>
    </lineage>
</organism>
<keyword evidence="7 13" id="KW-1133">Transmembrane helix</keyword>
<evidence type="ECO:0000256" key="1">
    <source>
        <dbReference type="ARBA" id="ARBA00004429"/>
    </source>
</evidence>
<reference evidence="18" key="1">
    <citation type="submission" date="2023-07" db="EMBL/GenBank/DDBJ databases">
        <title>Shewanella mangrovi sp. nov., an acetaldehyde- degrading bacterium isolated from mangrove sediment.</title>
        <authorList>
            <person name="Liu Y."/>
        </authorList>
    </citation>
    <scope>NUCLEOTIDE SEQUENCE [LARGE SCALE GENOMIC DNA]</scope>
    <source>
        <strain evidence="18">C32</strain>
    </source>
</reference>
<feature type="compositionally biased region" description="Polar residues" evidence="12">
    <location>
        <begin position="364"/>
        <end position="392"/>
    </location>
</feature>
<dbReference type="InterPro" id="IPR033462">
    <property type="entry name" value="Cache_3-Cache_2"/>
</dbReference>
<keyword evidence="5" id="KW-0997">Cell inner membrane</keyword>
<evidence type="ECO:0000256" key="10">
    <source>
        <dbReference type="ARBA" id="ARBA00029447"/>
    </source>
</evidence>
<name>A0ABT2FM75_9GAMM</name>
<feature type="domain" description="HAMP" evidence="16">
    <location>
        <begin position="307"/>
        <end position="361"/>
    </location>
</feature>
<evidence type="ECO:0000259" key="15">
    <source>
        <dbReference type="PROSITE" id="PS50192"/>
    </source>
</evidence>
<evidence type="ECO:0000259" key="14">
    <source>
        <dbReference type="PROSITE" id="PS50111"/>
    </source>
</evidence>
<evidence type="ECO:0000256" key="8">
    <source>
        <dbReference type="ARBA" id="ARBA00023136"/>
    </source>
</evidence>
<feature type="domain" description="Methyl-accepting transducer" evidence="14">
    <location>
        <begin position="366"/>
        <end position="602"/>
    </location>
</feature>
<dbReference type="RefSeq" id="WP_238896910.1">
    <property type="nucleotide sequence ID" value="NZ_JAKOGG010000009.1"/>
</dbReference>
<evidence type="ECO:0000256" key="5">
    <source>
        <dbReference type="ARBA" id="ARBA00022519"/>
    </source>
</evidence>
<dbReference type="PROSITE" id="PS50111">
    <property type="entry name" value="CHEMOTAXIS_TRANSDUC_2"/>
    <property type="match status" value="1"/>
</dbReference>
<dbReference type="InterPro" id="IPR003660">
    <property type="entry name" value="HAMP_dom"/>
</dbReference>
<evidence type="ECO:0000256" key="7">
    <source>
        <dbReference type="ARBA" id="ARBA00022989"/>
    </source>
</evidence>
<dbReference type="CDD" id="cd11386">
    <property type="entry name" value="MCP_signal"/>
    <property type="match status" value="1"/>
</dbReference>
<dbReference type="SUPFAM" id="SSF58104">
    <property type="entry name" value="Methyl-accepting chemotaxis protein (MCP) signaling domain"/>
    <property type="match status" value="1"/>
</dbReference>
<dbReference type="Proteomes" id="UP001201549">
    <property type="component" value="Unassembled WGS sequence"/>
</dbReference>
<dbReference type="Gene3D" id="3.30.450.20">
    <property type="entry name" value="PAS domain"/>
    <property type="match status" value="1"/>
</dbReference>
<dbReference type="Pfam" id="PF00672">
    <property type="entry name" value="HAMP"/>
    <property type="match status" value="1"/>
</dbReference>
<feature type="domain" description="T-SNARE coiled-coil homology" evidence="15">
    <location>
        <begin position="553"/>
        <end position="615"/>
    </location>
</feature>
<keyword evidence="9 11" id="KW-0807">Transducer</keyword>
<dbReference type="EMBL" id="JAKOGG010000009">
    <property type="protein sequence ID" value="MCS4557433.1"/>
    <property type="molecule type" value="Genomic_DNA"/>
</dbReference>
<keyword evidence="18" id="KW-1185">Reference proteome</keyword>
<gene>
    <name evidence="17" type="ORF">L9G74_13360</name>
</gene>
<dbReference type="PANTHER" id="PTHR32089:SF39">
    <property type="entry name" value="METHYL-ACCEPTING CHEMOTAXIS PROTEIN HLYB"/>
    <property type="match status" value="1"/>
</dbReference>
<proteinExistence type="inferred from homology"/>
<evidence type="ECO:0000313" key="18">
    <source>
        <dbReference type="Proteomes" id="UP001201549"/>
    </source>
</evidence>
<sequence>MLNKLSIKQKFIFTIILAVLIPSLVVGILGQNSAREVISQRMLGAELPNLLLQIRYRIERQIGGLADAAKQLGEDPLLNDWLQRGLPDAEEPLLEKKLQALYDQYSLSQASYADRQSAAYYTQQGLLRVLNREQDSWFFAYRDSGQATMLKLYTTPETGVVQLFINYQQVNGRALVGLAKSLNDMAELISSFKIETTGQVYLVDGTGTVEIHRNKALAGKAKLQQLYGNADLQQLMQKQQMALTTVDSPKGKLLLASSYMPDLGWYLVAEVPQSEVFAELDRATWQILVWTLVICASFIILAVLGGGSISRPISAAAKMFEELGQGDGDLRKRLPEDGADELSRLARGFNRFVDKIQQSMQAVASTSNNLTESAQEAATHSRQTAQDSQTQHGHAMTVATAVNQMGATVNEIAANAAQAADAAKEADSDAANGQVVVSRAKATISELSNDISDMAAIIANLSQNTDAIGSILDVIRSISDQTNLLALNAAIEAARAGEAGRGFSVVADEVRNLAARTANSTDEVQQMIDKLQAEAGNAVNAMQRSQQRSKQGVQAADEAAAALEQIIARISVITEMNIQVAAATEEQSSVVNEINHHLTDISDVTARSETRAAEGAEASEQLNKLAASLTQLVGQFRI</sequence>
<comment type="caution">
    <text evidence="17">The sequence shown here is derived from an EMBL/GenBank/DDBJ whole genome shotgun (WGS) entry which is preliminary data.</text>
</comment>
<dbReference type="CDD" id="cd06225">
    <property type="entry name" value="HAMP"/>
    <property type="match status" value="1"/>
</dbReference>
<dbReference type="SMART" id="SM00283">
    <property type="entry name" value="MA"/>
    <property type="match status" value="1"/>
</dbReference>
<dbReference type="Pfam" id="PF00015">
    <property type="entry name" value="MCPsignal"/>
    <property type="match status" value="1"/>
</dbReference>
<dbReference type="Pfam" id="PF17201">
    <property type="entry name" value="Cache_3-Cache_2"/>
    <property type="match status" value="1"/>
</dbReference>
<evidence type="ECO:0000256" key="4">
    <source>
        <dbReference type="ARBA" id="ARBA00022500"/>
    </source>
</evidence>
<dbReference type="PROSITE" id="PS50885">
    <property type="entry name" value="HAMP"/>
    <property type="match status" value="1"/>
</dbReference>
<evidence type="ECO:0000256" key="2">
    <source>
        <dbReference type="ARBA" id="ARBA00022475"/>
    </source>
</evidence>
<evidence type="ECO:0000313" key="17">
    <source>
        <dbReference type="EMBL" id="MCS4557433.1"/>
    </source>
</evidence>
<dbReference type="PROSITE" id="PS50192">
    <property type="entry name" value="T_SNARE"/>
    <property type="match status" value="1"/>
</dbReference>